<gene>
    <name evidence="2" type="ORF">QE152_g6511</name>
</gene>
<dbReference type="AlphaFoldDB" id="A0AAW1MIC0"/>
<comment type="caution">
    <text evidence="2">The sequence shown here is derived from an EMBL/GenBank/DDBJ whole genome shotgun (WGS) entry which is preliminary data.</text>
</comment>
<keyword evidence="3" id="KW-1185">Reference proteome</keyword>
<evidence type="ECO:0000256" key="1">
    <source>
        <dbReference type="SAM" id="MobiDB-lite"/>
    </source>
</evidence>
<evidence type="ECO:0000313" key="3">
    <source>
        <dbReference type="Proteomes" id="UP001458880"/>
    </source>
</evidence>
<organism evidence="2 3">
    <name type="scientific">Popillia japonica</name>
    <name type="common">Japanese beetle</name>
    <dbReference type="NCBI Taxonomy" id="7064"/>
    <lineage>
        <taxon>Eukaryota</taxon>
        <taxon>Metazoa</taxon>
        <taxon>Ecdysozoa</taxon>
        <taxon>Arthropoda</taxon>
        <taxon>Hexapoda</taxon>
        <taxon>Insecta</taxon>
        <taxon>Pterygota</taxon>
        <taxon>Neoptera</taxon>
        <taxon>Endopterygota</taxon>
        <taxon>Coleoptera</taxon>
        <taxon>Polyphaga</taxon>
        <taxon>Scarabaeiformia</taxon>
        <taxon>Scarabaeidae</taxon>
        <taxon>Rutelinae</taxon>
        <taxon>Popillia</taxon>
    </lineage>
</organism>
<name>A0AAW1MIC0_POPJA</name>
<accession>A0AAW1MIC0</accession>
<protein>
    <submittedName>
        <fullName evidence="2">Uncharacterized protein</fullName>
    </submittedName>
</protein>
<sequence length="114" mass="12638">MEKKLNHSEALKQDCRYEDGQARNTAKAKEKQSICERSNTSSIQCKEMGTGCNWETVSDPMIRRSSLSRTPPQHPASVGKDATLCTGPPTLILKKEISQRKVGDHYAALVGIHQ</sequence>
<feature type="compositionally biased region" description="Basic and acidic residues" evidence="1">
    <location>
        <begin position="1"/>
        <end position="34"/>
    </location>
</feature>
<reference evidence="2 3" key="1">
    <citation type="journal article" date="2024" name="BMC Genomics">
        <title>De novo assembly and annotation of Popillia japonica's genome with initial clues to its potential as an invasive pest.</title>
        <authorList>
            <person name="Cucini C."/>
            <person name="Boschi S."/>
            <person name="Funari R."/>
            <person name="Cardaioli E."/>
            <person name="Iannotti N."/>
            <person name="Marturano G."/>
            <person name="Paoli F."/>
            <person name="Bruttini M."/>
            <person name="Carapelli A."/>
            <person name="Frati F."/>
            <person name="Nardi F."/>
        </authorList>
    </citation>
    <scope>NUCLEOTIDE SEQUENCE [LARGE SCALE GENOMIC DNA]</scope>
    <source>
        <strain evidence="2">DMR45628</strain>
    </source>
</reference>
<proteinExistence type="predicted"/>
<evidence type="ECO:0000313" key="2">
    <source>
        <dbReference type="EMBL" id="KAK9746018.1"/>
    </source>
</evidence>
<feature type="region of interest" description="Disordered" evidence="1">
    <location>
        <begin position="1"/>
        <end position="39"/>
    </location>
</feature>
<dbReference type="Proteomes" id="UP001458880">
    <property type="component" value="Unassembled WGS sequence"/>
</dbReference>
<dbReference type="EMBL" id="JASPKY010000043">
    <property type="protein sequence ID" value="KAK9746018.1"/>
    <property type="molecule type" value="Genomic_DNA"/>
</dbReference>
<feature type="region of interest" description="Disordered" evidence="1">
    <location>
        <begin position="64"/>
        <end position="83"/>
    </location>
</feature>